<gene>
    <name evidence="1" type="ORF">NHX12_006544</name>
</gene>
<comment type="caution">
    <text evidence="1">The sequence shown here is derived from an EMBL/GenBank/DDBJ whole genome shotgun (WGS) entry which is preliminary data.</text>
</comment>
<organism evidence="1 2">
    <name type="scientific">Muraenolepis orangiensis</name>
    <name type="common">Patagonian moray cod</name>
    <dbReference type="NCBI Taxonomy" id="630683"/>
    <lineage>
        <taxon>Eukaryota</taxon>
        <taxon>Metazoa</taxon>
        <taxon>Chordata</taxon>
        <taxon>Craniata</taxon>
        <taxon>Vertebrata</taxon>
        <taxon>Euteleostomi</taxon>
        <taxon>Actinopterygii</taxon>
        <taxon>Neopterygii</taxon>
        <taxon>Teleostei</taxon>
        <taxon>Neoteleostei</taxon>
        <taxon>Acanthomorphata</taxon>
        <taxon>Zeiogadaria</taxon>
        <taxon>Gadariae</taxon>
        <taxon>Gadiformes</taxon>
        <taxon>Muraenolepidoidei</taxon>
        <taxon>Muraenolepididae</taxon>
        <taxon>Muraenolepis</taxon>
    </lineage>
</organism>
<accession>A0A9Q0DVB1</accession>
<proteinExistence type="predicted"/>
<keyword evidence="2" id="KW-1185">Reference proteome</keyword>
<protein>
    <submittedName>
        <fullName evidence="1">Uncharacterized protein</fullName>
    </submittedName>
</protein>
<dbReference type="Proteomes" id="UP001148018">
    <property type="component" value="Unassembled WGS sequence"/>
</dbReference>
<sequence length="80" mass="9359">MSTWRFRKNQPGMLVERDGERGRHGLGCWWRRRDMVWDAGGGDGTWSGMLVEETGHVTSSHHVRLRLSFTDFQRLEDEAK</sequence>
<dbReference type="EMBL" id="JANIIK010000112">
    <property type="protein sequence ID" value="KAJ3594213.1"/>
    <property type="molecule type" value="Genomic_DNA"/>
</dbReference>
<evidence type="ECO:0000313" key="2">
    <source>
        <dbReference type="Proteomes" id="UP001148018"/>
    </source>
</evidence>
<evidence type="ECO:0000313" key="1">
    <source>
        <dbReference type="EMBL" id="KAJ3594213.1"/>
    </source>
</evidence>
<dbReference type="AlphaFoldDB" id="A0A9Q0DVB1"/>
<reference evidence="1" key="1">
    <citation type="submission" date="2022-07" db="EMBL/GenBank/DDBJ databases">
        <title>Chromosome-level genome of Muraenolepis orangiensis.</title>
        <authorList>
            <person name="Kim J."/>
        </authorList>
    </citation>
    <scope>NUCLEOTIDE SEQUENCE</scope>
    <source>
        <strain evidence="1">KU_S4_2022</strain>
        <tissue evidence="1">Muscle</tissue>
    </source>
</reference>
<name>A0A9Q0DVB1_9TELE</name>